<proteinExistence type="predicted"/>
<sequence>MRVSGDRLELWWVWRMAVSKPSSRRLAQCERSEFGEREKMSKERKKEQRIVLFTAPPRYRQTGSTRKNPLLSRSSSRTLLPRDGLLPGSLTFLSSRRNFGLGK</sequence>
<reference evidence="1 2" key="1">
    <citation type="journal article" date="2019" name="Sci. Rep.">
        <title>Orb-weaving spider Araneus ventricosus genome elucidates the spidroin gene catalogue.</title>
        <authorList>
            <person name="Kono N."/>
            <person name="Nakamura H."/>
            <person name="Ohtoshi R."/>
            <person name="Moran D.A.P."/>
            <person name="Shinohara A."/>
            <person name="Yoshida Y."/>
            <person name="Fujiwara M."/>
            <person name="Mori M."/>
            <person name="Tomita M."/>
            <person name="Arakawa K."/>
        </authorList>
    </citation>
    <scope>NUCLEOTIDE SEQUENCE [LARGE SCALE GENOMIC DNA]</scope>
</reference>
<dbReference type="AlphaFoldDB" id="A0A4Y2MUI4"/>
<protein>
    <submittedName>
        <fullName evidence="1">Uncharacterized protein</fullName>
    </submittedName>
</protein>
<comment type="caution">
    <text evidence="1">The sequence shown here is derived from an EMBL/GenBank/DDBJ whole genome shotgun (WGS) entry which is preliminary data.</text>
</comment>
<name>A0A4Y2MUI4_ARAVE</name>
<dbReference type="EMBL" id="BGPR01007878">
    <property type="protein sequence ID" value="GBN30179.1"/>
    <property type="molecule type" value="Genomic_DNA"/>
</dbReference>
<accession>A0A4Y2MUI4</accession>
<evidence type="ECO:0000313" key="2">
    <source>
        <dbReference type="Proteomes" id="UP000499080"/>
    </source>
</evidence>
<organism evidence="1 2">
    <name type="scientific">Araneus ventricosus</name>
    <name type="common">Orbweaver spider</name>
    <name type="synonym">Epeira ventricosa</name>
    <dbReference type="NCBI Taxonomy" id="182803"/>
    <lineage>
        <taxon>Eukaryota</taxon>
        <taxon>Metazoa</taxon>
        <taxon>Ecdysozoa</taxon>
        <taxon>Arthropoda</taxon>
        <taxon>Chelicerata</taxon>
        <taxon>Arachnida</taxon>
        <taxon>Araneae</taxon>
        <taxon>Araneomorphae</taxon>
        <taxon>Entelegynae</taxon>
        <taxon>Araneoidea</taxon>
        <taxon>Araneidae</taxon>
        <taxon>Araneus</taxon>
    </lineage>
</organism>
<dbReference type="Proteomes" id="UP000499080">
    <property type="component" value="Unassembled WGS sequence"/>
</dbReference>
<evidence type="ECO:0000313" key="1">
    <source>
        <dbReference type="EMBL" id="GBN30179.1"/>
    </source>
</evidence>
<gene>
    <name evidence="1" type="ORF">AVEN_233116_1</name>
</gene>
<keyword evidence="2" id="KW-1185">Reference proteome</keyword>